<name>A0A811K5G9_9BILA</name>
<feature type="transmembrane region" description="Helical" evidence="2">
    <location>
        <begin position="537"/>
        <end position="558"/>
    </location>
</feature>
<gene>
    <name evidence="4" type="ORF">BOKJ2_LOCUS3285</name>
</gene>
<proteinExistence type="predicted"/>
<comment type="caution">
    <text evidence="4">The sequence shown here is derived from an EMBL/GenBank/DDBJ whole genome shotgun (WGS) entry which is preliminary data.</text>
</comment>
<dbReference type="PANTHER" id="PTHR21523:SF37">
    <property type="entry name" value="MLT-TEN (MLT-10) RELATED"/>
    <property type="match status" value="1"/>
</dbReference>
<keyword evidence="2" id="KW-1133">Transmembrane helix</keyword>
<reference evidence="4" key="1">
    <citation type="submission" date="2020-09" db="EMBL/GenBank/DDBJ databases">
        <authorList>
            <person name="Kikuchi T."/>
        </authorList>
    </citation>
    <scope>NUCLEOTIDE SEQUENCE</scope>
    <source>
        <strain evidence="4">SH1</strain>
    </source>
</reference>
<dbReference type="EMBL" id="CAJFDH010000002">
    <property type="protein sequence ID" value="CAD5210620.1"/>
    <property type="molecule type" value="Genomic_DNA"/>
</dbReference>
<feature type="transmembrane region" description="Helical" evidence="2">
    <location>
        <begin position="503"/>
        <end position="525"/>
    </location>
</feature>
<protein>
    <submittedName>
        <fullName evidence="4">Uncharacterized protein</fullName>
    </submittedName>
</protein>
<dbReference type="InterPro" id="IPR006954">
    <property type="entry name" value="Mlt-10-like"/>
</dbReference>
<keyword evidence="3" id="KW-0732">Signal</keyword>
<sequence length="655" mass="73653">MKRLLCDLTLILLISTTNAIVDNRKTVDDGKTTVLPVTDEHMVQMYQKWVDSAFSSFFSAVAHKKLKKKRRSTLERFAECNVKAKDVIYQAKCVTRLLRNGFDKTKHRVTEDHTNYRSKRAIGPRRVSGYRIKDTKEQVTPLGSVAKMLMDAVLKSKNKTNSESWQYTVSKLKRIAKRKEEEEEKNDREDSEEKLYQMSSYGFKQNDQRKSERSELNRAFKDPQAMDKLIEKKLKNSNKKPEGRIMQFVKDAVKLAYTISGKNTTNFDKRNMKLVSPRFLGVVKEKKTDDEIDLLSPSLFSLHDEGEGIENLTSLPQLMKGFAMKDQQMWLDLILEAAGVTDQAKSLERKIDEEDKTIFGIPINETDPAKFVRDDGHPLYFSKDNITDVEKAKVDYFQKVLKTMSKEQIKEMNTTGYAIMNKTQINMLYGKHSPYGHADTHRRLANLTERQIHRRITNDIATMSELEKFKVRQKDITLAPIVLTPVVEAPLVASQPIVLSPLLLSPIILSPAVLGPVIVSPWLFVPVIVSPRVLSPLVLSPFVLSPVALSPLVLHPLILSPGVLDVGVLTPFVLSPIILSPLVFVPLILSPLVLSPLILSPGFGSPLILSPFVLSPIILSPQAVSALFLSPYALSPVIGSELILFAAVLSPSWLS</sequence>
<feature type="compositionally biased region" description="Basic and acidic residues" evidence="1">
    <location>
        <begin position="206"/>
        <end position="222"/>
    </location>
</feature>
<keyword evidence="2" id="KW-0812">Transmembrane</keyword>
<evidence type="ECO:0000256" key="1">
    <source>
        <dbReference type="SAM" id="MobiDB-lite"/>
    </source>
</evidence>
<evidence type="ECO:0000313" key="5">
    <source>
        <dbReference type="Proteomes" id="UP000614601"/>
    </source>
</evidence>
<evidence type="ECO:0000256" key="2">
    <source>
        <dbReference type="SAM" id="Phobius"/>
    </source>
</evidence>
<feature type="signal peptide" evidence="3">
    <location>
        <begin position="1"/>
        <end position="19"/>
    </location>
</feature>
<feature type="compositionally biased region" description="Basic and acidic residues" evidence="1">
    <location>
        <begin position="185"/>
        <end position="195"/>
    </location>
</feature>
<feature type="transmembrane region" description="Helical" evidence="2">
    <location>
        <begin position="634"/>
        <end position="654"/>
    </location>
</feature>
<keyword evidence="5" id="KW-1185">Reference proteome</keyword>
<feature type="region of interest" description="Disordered" evidence="1">
    <location>
        <begin position="177"/>
        <end position="222"/>
    </location>
</feature>
<evidence type="ECO:0000256" key="3">
    <source>
        <dbReference type="SAM" id="SignalP"/>
    </source>
</evidence>
<keyword evidence="2" id="KW-0472">Membrane</keyword>
<dbReference type="AlphaFoldDB" id="A0A811K5G9"/>
<accession>A0A811K5G9</accession>
<dbReference type="Proteomes" id="UP000614601">
    <property type="component" value="Unassembled WGS sequence"/>
</dbReference>
<dbReference type="OrthoDB" id="5917548at2759"/>
<dbReference type="EMBL" id="CAJFCW020000002">
    <property type="protein sequence ID" value="CAG9091723.1"/>
    <property type="molecule type" value="Genomic_DNA"/>
</dbReference>
<dbReference type="Pfam" id="PF04870">
    <property type="entry name" value="Moulting_cycle"/>
    <property type="match status" value="1"/>
</dbReference>
<feature type="transmembrane region" description="Helical" evidence="2">
    <location>
        <begin position="578"/>
        <end position="599"/>
    </location>
</feature>
<dbReference type="Proteomes" id="UP000783686">
    <property type="component" value="Unassembled WGS sequence"/>
</dbReference>
<feature type="chain" id="PRO_5035681452" evidence="3">
    <location>
        <begin position="20"/>
        <end position="655"/>
    </location>
</feature>
<evidence type="ECO:0000313" key="4">
    <source>
        <dbReference type="EMBL" id="CAD5210620.1"/>
    </source>
</evidence>
<dbReference type="PANTHER" id="PTHR21523">
    <property type="match status" value="1"/>
</dbReference>
<feature type="transmembrane region" description="Helical" evidence="2">
    <location>
        <begin position="606"/>
        <end position="628"/>
    </location>
</feature>
<organism evidence="4 5">
    <name type="scientific">Bursaphelenchus okinawaensis</name>
    <dbReference type="NCBI Taxonomy" id="465554"/>
    <lineage>
        <taxon>Eukaryota</taxon>
        <taxon>Metazoa</taxon>
        <taxon>Ecdysozoa</taxon>
        <taxon>Nematoda</taxon>
        <taxon>Chromadorea</taxon>
        <taxon>Rhabditida</taxon>
        <taxon>Tylenchina</taxon>
        <taxon>Tylenchomorpha</taxon>
        <taxon>Aphelenchoidea</taxon>
        <taxon>Aphelenchoididae</taxon>
        <taxon>Bursaphelenchus</taxon>
    </lineage>
</organism>